<gene>
    <name evidence="1" type="ORF">FO442_08275</name>
</gene>
<comment type="caution">
    <text evidence="1">The sequence shown here is derived from an EMBL/GenBank/DDBJ whole genome shotgun (WGS) entry which is preliminary data.</text>
</comment>
<dbReference type="Pfam" id="PF02566">
    <property type="entry name" value="OsmC"/>
    <property type="match status" value="1"/>
</dbReference>
<evidence type="ECO:0000313" key="2">
    <source>
        <dbReference type="Proteomes" id="UP000316008"/>
    </source>
</evidence>
<dbReference type="PANTHER" id="PTHR39624">
    <property type="entry name" value="PROTEIN INVOLVED IN RIMO-MEDIATED BETA-METHYLTHIOLATION OF RIBOSOMAL PROTEIN S12 YCAO"/>
    <property type="match status" value="1"/>
</dbReference>
<dbReference type="EMBL" id="VLPL01000003">
    <property type="protein sequence ID" value="TSJ45735.1"/>
    <property type="molecule type" value="Genomic_DNA"/>
</dbReference>
<proteinExistence type="predicted"/>
<organism evidence="1 2">
    <name type="scientific">Fluviicola chungangensis</name>
    <dbReference type="NCBI Taxonomy" id="2597671"/>
    <lineage>
        <taxon>Bacteria</taxon>
        <taxon>Pseudomonadati</taxon>
        <taxon>Bacteroidota</taxon>
        <taxon>Flavobacteriia</taxon>
        <taxon>Flavobacteriales</taxon>
        <taxon>Crocinitomicaceae</taxon>
        <taxon>Fluviicola</taxon>
    </lineage>
</organism>
<dbReference type="InterPro" id="IPR036102">
    <property type="entry name" value="OsmC/Ohrsf"/>
</dbReference>
<dbReference type="AlphaFoldDB" id="A0A556N0Y0"/>
<dbReference type="OrthoDB" id="290036at2"/>
<dbReference type="SUPFAM" id="SSF82784">
    <property type="entry name" value="OsmC-like"/>
    <property type="match status" value="1"/>
</dbReference>
<reference evidence="1 2" key="1">
    <citation type="submission" date="2019-07" db="EMBL/GenBank/DDBJ databases">
        <authorList>
            <person name="Huq M.A."/>
        </authorList>
    </citation>
    <scope>NUCLEOTIDE SEQUENCE [LARGE SCALE GENOMIC DNA]</scope>
    <source>
        <strain evidence="1 2">MAH-3</strain>
    </source>
</reference>
<dbReference type="Proteomes" id="UP000316008">
    <property type="component" value="Unassembled WGS sequence"/>
</dbReference>
<keyword evidence="2" id="KW-1185">Reference proteome</keyword>
<dbReference type="InterPro" id="IPR003718">
    <property type="entry name" value="OsmC/Ohr_fam"/>
</dbReference>
<dbReference type="PANTHER" id="PTHR39624:SF2">
    <property type="entry name" value="OSMC-LIKE PROTEIN"/>
    <property type="match status" value="1"/>
</dbReference>
<name>A0A556N0Y0_9FLAO</name>
<dbReference type="InterPro" id="IPR015946">
    <property type="entry name" value="KH_dom-like_a/b"/>
</dbReference>
<dbReference type="Gene3D" id="3.30.300.20">
    <property type="match status" value="1"/>
</dbReference>
<protein>
    <submittedName>
        <fullName evidence="1">OsmC family protein</fullName>
    </submittedName>
</protein>
<evidence type="ECO:0000313" key="1">
    <source>
        <dbReference type="EMBL" id="TSJ45735.1"/>
    </source>
</evidence>
<sequence>MPTSTVKYLGGLRTECTHLQSGTVIHTDAPTDNHGKGEKFSPTDLVATAYASCMISIIGIYCNEHGHHYEHGSATVTKIMAANPRRIGKLVIEIDLRNNGWDEATSEKVKRTALACPVAKSVSEDIELEITFHV</sequence>
<dbReference type="RefSeq" id="WP_144332691.1">
    <property type="nucleotide sequence ID" value="NZ_VLPL01000003.1"/>
</dbReference>
<accession>A0A556N0Y0</accession>